<proteinExistence type="predicted"/>
<dbReference type="EMBL" id="VTDN01000002">
    <property type="protein sequence ID" value="MEB5475984.1"/>
    <property type="molecule type" value="Genomic_DNA"/>
</dbReference>
<organism evidence="1 2">
    <name type="scientific">Acinetobacter pollinis</name>
    <dbReference type="NCBI Taxonomy" id="2605270"/>
    <lineage>
        <taxon>Bacteria</taxon>
        <taxon>Pseudomonadati</taxon>
        <taxon>Pseudomonadota</taxon>
        <taxon>Gammaproteobacteria</taxon>
        <taxon>Moraxellales</taxon>
        <taxon>Moraxellaceae</taxon>
        <taxon>Acinetobacter</taxon>
    </lineage>
</organism>
<sequence length="309" mass="33578">MSSGARIKLYYCAEDTPGTTPSTPVWKTVRRINDGLTENVTTAKSDSVVDTRFRQGGMATESEITGTLEVELSVGLFDEFLSAVAMNDWNSDVLNFGGNTRKTFTFVKVFDDIGQVFIYRGVRFNQATISIQTTGKVSTKFNLMGTDFERASANPVTNPQPVADSVIVSALNVGALTVNGQSVVGTACLQSAELTVNNNLEAIRCIGNQKLSAQTYLEKMVDITLNTSYSFSAQSATYIDYIKTRATMPVHFEIADPKGNKYAFDFPQLEVAEANHPDGGAEDMINVSINYNHIKVSPTITRTLAKTGG</sequence>
<gene>
    <name evidence="1" type="ORF">I2F25_02740</name>
</gene>
<dbReference type="RefSeq" id="WP_325774564.1">
    <property type="nucleotide sequence ID" value="NZ_VTDN01000002.1"/>
</dbReference>
<dbReference type="InterPro" id="IPR044000">
    <property type="entry name" value="Phage_tube_2"/>
</dbReference>
<evidence type="ECO:0000313" key="1">
    <source>
        <dbReference type="EMBL" id="MEB5475984.1"/>
    </source>
</evidence>
<name>A0ABU6DS78_9GAMM</name>
<dbReference type="Proteomes" id="UP001339883">
    <property type="component" value="Unassembled WGS sequence"/>
</dbReference>
<keyword evidence="2" id="KW-1185">Reference proteome</keyword>
<evidence type="ECO:0000313" key="2">
    <source>
        <dbReference type="Proteomes" id="UP001339883"/>
    </source>
</evidence>
<evidence type="ECO:0008006" key="3">
    <source>
        <dbReference type="Google" id="ProtNLM"/>
    </source>
</evidence>
<dbReference type="Pfam" id="PF18906">
    <property type="entry name" value="Phage_tube_2"/>
    <property type="match status" value="1"/>
</dbReference>
<protein>
    <recommendedName>
        <fullName evidence="3">Phage tail protein</fullName>
    </recommendedName>
</protein>
<reference evidence="1 2" key="1">
    <citation type="submission" date="2019-08" db="EMBL/GenBank/DDBJ databases">
        <title>Five species of Acinetobacter isolated from floral nectar and animal pollinators.</title>
        <authorList>
            <person name="Hendry T.A."/>
        </authorList>
    </citation>
    <scope>NUCLEOTIDE SEQUENCE [LARGE SCALE GENOMIC DNA]</scope>
    <source>
        <strain evidence="1 2">MD18.27</strain>
    </source>
</reference>
<accession>A0ABU6DS78</accession>
<comment type="caution">
    <text evidence="1">The sequence shown here is derived from an EMBL/GenBank/DDBJ whole genome shotgun (WGS) entry which is preliminary data.</text>
</comment>